<proteinExistence type="predicted"/>
<sequence>MAPFHHSRDLPLNAVSQQLYAVGGLVAGGAFVELVEVDGMLESAVFDERAIGDLGVVLGQAHDEAQVDLGVGIQLVGAEFDDVADALGGAVLAVDAAVGSGPECQCSRRFFAYPGIRTLADDVRFKWDEAIDAAVVLRRREKLGGLLRQKGHCDGVCPEVNAHEETHDDEQQLTGAVTPRRCHDLRLMLMLMLLVHNEGAGWMASWTQIDTIFLDKKINKYDIQNDRKRVDDGDASSLEALELRAKMLRRDWTERIASWRGAVALVGDGARPKGARPQGSPLFWKYSGTDAPM</sequence>
<gene>
    <name evidence="1" type="ORF">CFAM422_005305</name>
</gene>
<keyword evidence="2" id="KW-1185">Reference proteome</keyword>
<name>A0A9P4XEH8_9HYPO</name>
<evidence type="ECO:0000313" key="2">
    <source>
        <dbReference type="Proteomes" id="UP000801864"/>
    </source>
</evidence>
<protein>
    <submittedName>
        <fullName evidence="1">Uncharacterized protein</fullName>
    </submittedName>
</protein>
<accession>A0A9P4XEH8</accession>
<dbReference type="EMBL" id="QLNT01000008">
    <property type="protein sequence ID" value="KAF3072366.1"/>
    <property type="molecule type" value="Genomic_DNA"/>
</dbReference>
<dbReference type="AlphaFoldDB" id="A0A9P4XEH8"/>
<organism evidence="1 2">
    <name type="scientific">Trichoderma lentiforme</name>
    <dbReference type="NCBI Taxonomy" id="1567552"/>
    <lineage>
        <taxon>Eukaryota</taxon>
        <taxon>Fungi</taxon>
        <taxon>Dikarya</taxon>
        <taxon>Ascomycota</taxon>
        <taxon>Pezizomycotina</taxon>
        <taxon>Sordariomycetes</taxon>
        <taxon>Hypocreomycetidae</taxon>
        <taxon>Hypocreales</taxon>
        <taxon>Hypocreaceae</taxon>
        <taxon>Trichoderma</taxon>
    </lineage>
</organism>
<dbReference type="Proteomes" id="UP000801864">
    <property type="component" value="Unassembled WGS sequence"/>
</dbReference>
<reference evidence="1 2" key="1">
    <citation type="submission" date="2018-06" db="EMBL/GenBank/DDBJ databases">
        <title>Genome analysis of cellulolytic fungus Trichoderma lentiforme CFAM-422.</title>
        <authorList>
            <person name="Steindorff A.S."/>
            <person name="Formighieri E.F."/>
            <person name="Midorikawa G.E.O."/>
            <person name="Tamietti M.S."/>
            <person name="Ramos E.Z."/>
            <person name="Silva A.S."/>
            <person name="Bon E.P.S."/>
            <person name="Mendes T.D."/>
            <person name="Damaso M.C.T."/>
            <person name="Favaro L.C.L."/>
        </authorList>
    </citation>
    <scope>NUCLEOTIDE SEQUENCE [LARGE SCALE GENOMIC DNA]</scope>
    <source>
        <strain evidence="1 2">CFAM-422</strain>
    </source>
</reference>
<evidence type="ECO:0000313" key="1">
    <source>
        <dbReference type="EMBL" id="KAF3072366.1"/>
    </source>
</evidence>
<comment type="caution">
    <text evidence="1">The sequence shown here is derived from an EMBL/GenBank/DDBJ whole genome shotgun (WGS) entry which is preliminary data.</text>
</comment>